<dbReference type="EMBL" id="FQVK01000003">
    <property type="protein sequence ID" value="SHE51617.1"/>
    <property type="molecule type" value="Genomic_DNA"/>
</dbReference>
<dbReference type="SUPFAM" id="SSF53335">
    <property type="entry name" value="S-adenosyl-L-methionine-dependent methyltransferases"/>
    <property type="match status" value="1"/>
</dbReference>
<dbReference type="HAMAP" id="MF_01007">
    <property type="entry name" value="16SrRNA_methyltr_H"/>
    <property type="match status" value="1"/>
</dbReference>
<evidence type="ECO:0000256" key="1">
    <source>
        <dbReference type="ARBA" id="ARBA00010396"/>
    </source>
</evidence>
<evidence type="ECO:0000256" key="2">
    <source>
        <dbReference type="ARBA" id="ARBA00022552"/>
    </source>
</evidence>
<keyword evidence="4 6" id="KW-0808">Transferase</keyword>
<dbReference type="RefSeq" id="WP_149774726.1">
    <property type="nucleotide sequence ID" value="NZ_FQVK01000003.1"/>
</dbReference>
<keyword evidence="5 6" id="KW-0949">S-adenosyl-L-methionine</keyword>
<protein>
    <recommendedName>
        <fullName evidence="6">Ribosomal RNA small subunit methyltransferase H</fullName>
        <ecNumber evidence="6">2.1.1.199</ecNumber>
    </recommendedName>
    <alternativeName>
        <fullName evidence="6">16S rRNA m(4)C1402 methyltransferase</fullName>
    </alternativeName>
    <alternativeName>
        <fullName evidence="6">rRNA (cytosine-N(4)-)-methyltransferase RsmH</fullName>
    </alternativeName>
</protein>
<evidence type="ECO:0000256" key="3">
    <source>
        <dbReference type="ARBA" id="ARBA00022603"/>
    </source>
</evidence>
<dbReference type="PANTHER" id="PTHR11265:SF0">
    <property type="entry name" value="12S RRNA N4-METHYLCYTIDINE METHYLTRANSFERASE"/>
    <property type="match status" value="1"/>
</dbReference>
<dbReference type="InterPro" id="IPR002903">
    <property type="entry name" value="RsmH"/>
</dbReference>
<dbReference type="AlphaFoldDB" id="A0A1M4U4Z9"/>
<evidence type="ECO:0000313" key="8">
    <source>
        <dbReference type="Proteomes" id="UP000325134"/>
    </source>
</evidence>
<dbReference type="PIRSF" id="PIRSF004486">
    <property type="entry name" value="MraW"/>
    <property type="match status" value="1"/>
</dbReference>
<comment type="subcellular location">
    <subcellularLocation>
        <location evidence="6">Cytoplasm</location>
    </subcellularLocation>
</comment>
<feature type="binding site" evidence="6">
    <location>
        <position position="108"/>
    </location>
    <ligand>
        <name>S-adenosyl-L-methionine</name>
        <dbReference type="ChEBI" id="CHEBI:59789"/>
    </ligand>
</feature>
<reference evidence="7 8" key="1">
    <citation type="submission" date="2016-11" db="EMBL/GenBank/DDBJ databases">
        <authorList>
            <person name="Varghese N."/>
            <person name="Submissions S."/>
        </authorList>
    </citation>
    <scope>NUCLEOTIDE SEQUENCE [LARGE SCALE GENOMIC DNA]</scope>
    <source>
        <strain evidence="7 8">DSM 29341</strain>
    </source>
</reference>
<evidence type="ECO:0000313" key="7">
    <source>
        <dbReference type="EMBL" id="SHE51617.1"/>
    </source>
</evidence>
<dbReference type="Proteomes" id="UP000325134">
    <property type="component" value="Unassembled WGS sequence"/>
</dbReference>
<accession>A0A1M4U4Z9</accession>
<evidence type="ECO:0000256" key="6">
    <source>
        <dbReference type="HAMAP-Rule" id="MF_01007"/>
    </source>
</evidence>
<keyword evidence="3 6" id="KW-0489">Methyltransferase</keyword>
<feature type="binding site" evidence="6">
    <location>
        <position position="58"/>
    </location>
    <ligand>
        <name>S-adenosyl-L-methionine</name>
        <dbReference type="ChEBI" id="CHEBI:59789"/>
    </ligand>
</feature>
<dbReference type="PANTHER" id="PTHR11265">
    <property type="entry name" value="S-ADENOSYL-METHYLTRANSFERASE MRAW"/>
    <property type="match status" value="1"/>
</dbReference>
<organism evidence="7 8">
    <name type="scientific">Ruegeria intermedia</name>
    <dbReference type="NCBI Taxonomy" id="996115"/>
    <lineage>
        <taxon>Bacteria</taxon>
        <taxon>Pseudomonadati</taxon>
        <taxon>Pseudomonadota</taxon>
        <taxon>Alphaproteobacteria</taxon>
        <taxon>Rhodobacterales</taxon>
        <taxon>Roseobacteraceae</taxon>
        <taxon>Ruegeria</taxon>
    </lineage>
</organism>
<keyword evidence="6" id="KW-0963">Cytoplasm</keyword>
<proteinExistence type="inferred from homology"/>
<dbReference type="GO" id="GO:0071424">
    <property type="term" value="F:rRNA (cytosine-N4-)-methyltransferase activity"/>
    <property type="evidence" value="ECO:0007669"/>
    <property type="project" value="UniProtKB-UniRule"/>
</dbReference>
<dbReference type="EC" id="2.1.1.199" evidence="6"/>
<name>A0A1M4U4Z9_9RHOB</name>
<gene>
    <name evidence="6" type="primary">rsmH</name>
    <name evidence="7" type="ORF">SAMN05444279_103170</name>
</gene>
<comment type="function">
    <text evidence="6">Specifically methylates the N4 position of cytidine in position 1402 (C1402) of 16S rRNA.</text>
</comment>
<keyword evidence="2 6" id="KW-0698">rRNA processing</keyword>
<dbReference type="Pfam" id="PF01795">
    <property type="entry name" value="Methyltransf_5"/>
    <property type="match status" value="1"/>
</dbReference>
<dbReference type="Gene3D" id="3.40.50.150">
    <property type="entry name" value="Vaccinia Virus protein VP39"/>
    <property type="match status" value="1"/>
</dbReference>
<dbReference type="Gene3D" id="1.10.150.170">
    <property type="entry name" value="Putative methyltransferase TM0872, insert domain"/>
    <property type="match status" value="1"/>
</dbReference>
<dbReference type="NCBIfam" id="TIGR00006">
    <property type="entry name" value="16S rRNA (cytosine(1402)-N(4))-methyltransferase RsmH"/>
    <property type="match status" value="1"/>
</dbReference>
<dbReference type="OrthoDB" id="9806637at2"/>
<dbReference type="InterPro" id="IPR029063">
    <property type="entry name" value="SAM-dependent_MTases_sf"/>
</dbReference>
<dbReference type="InterPro" id="IPR023397">
    <property type="entry name" value="SAM-dep_MeTrfase_MraW_recog"/>
</dbReference>
<evidence type="ECO:0000256" key="4">
    <source>
        <dbReference type="ARBA" id="ARBA00022679"/>
    </source>
</evidence>
<dbReference type="GO" id="GO:0005737">
    <property type="term" value="C:cytoplasm"/>
    <property type="evidence" value="ECO:0007669"/>
    <property type="project" value="UniProtKB-SubCell"/>
</dbReference>
<dbReference type="GO" id="GO:0070475">
    <property type="term" value="P:rRNA base methylation"/>
    <property type="evidence" value="ECO:0007669"/>
    <property type="project" value="UniProtKB-UniRule"/>
</dbReference>
<feature type="binding site" evidence="6">
    <location>
        <position position="101"/>
    </location>
    <ligand>
        <name>S-adenosyl-L-methionine</name>
        <dbReference type="ChEBI" id="CHEBI:59789"/>
    </ligand>
</feature>
<keyword evidence="8" id="KW-1185">Reference proteome</keyword>
<feature type="binding site" evidence="6">
    <location>
        <position position="85"/>
    </location>
    <ligand>
        <name>S-adenosyl-L-methionine</name>
        <dbReference type="ChEBI" id="CHEBI:59789"/>
    </ligand>
</feature>
<dbReference type="SUPFAM" id="SSF81799">
    <property type="entry name" value="Putative methyltransferase TM0872, insert domain"/>
    <property type="match status" value="1"/>
</dbReference>
<feature type="binding site" evidence="6">
    <location>
        <begin position="40"/>
        <end position="42"/>
    </location>
    <ligand>
        <name>S-adenosyl-L-methionine</name>
        <dbReference type="ChEBI" id="CHEBI:59789"/>
    </ligand>
</feature>
<evidence type="ECO:0000256" key="5">
    <source>
        <dbReference type="ARBA" id="ARBA00022691"/>
    </source>
</evidence>
<comment type="similarity">
    <text evidence="1 6">Belongs to the methyltransferase superfamily. RsmH family.</text>
</comment>
<dbReference type="FunFam" id="1.10.150.170:FF:000003">
    <property type="entry name" value="Ribosomal RNA small subunit methyltransferase H"/>
    <property type="match status" value="1"/>
</dbReference>
<comment type="catalytic activity">
    <reaction evidence="6">
        <text>cytidine(1402) in 16S rRNA + S-adenosyl-L-methionine = N(4)-methylcytidine(1402) in 16S rRNA + S-adenosyl-L-homocysteine + H(+)</text>
        <dbReference type="Rhea" id="RHEA:42928"/>
        <dbReference type="Rhea" id="RHEA-COMP:10286"/>
        <dbReference type="Rhea" id="RHEA-COMP:10287"/>
        <dbReference type="ChEBI" id="CHEBI:15378"/>
        <dbReference type="ChEBI" id="CHEBI:57856"/>
        <dbReference type="ChEBI" id="CHEBI:59789"/>
        <dbReference type="ChEBI" id="CHEBI:74506"/>
        <dbReference type="ChEBI" id="CHEBI:82748"/>
        <dbReference type="EC" id="2.1.1.199"/>
    </reaction>
</comment>
<sequence length="331" mass="35912">MAGADHTPSDKPHIPVLLRPLLDAVQPVSGVWLDGTFGAGGYTRGLLEAGADKVIGVDRDPLAFAMAADWAAEYGDRLVMQPGVFSRMDEYASDLDGVVLDLGVSSMQLDQAERGFSFMKDGPLDMRMSQEGESAADLVNSATEAQLADILFHYGEERASRRIARAIVKARTEAPITTTLRLAEIVESCLPRAKPGQSHPATRSFQALRIAVNAEYEELFQGLMAAERALKPGGQLAVVTFHSVEDRMVKRFLQSRAGKTGRANRYAPEIQQDQPQFTLKTRKAIGPDAQELQDNPRARSAKLRVAVRTDAPAGEIDARAIGMPMIGGKAR</sequence>